<dbReference type="InterPro" id="IPR003488">
    <property type="entry name" value="DprA"/>
</dbReference>
<proteinExistence type="inferred from homology"/>
<dbReference type="GO" id="GO:0009294">
    <property type="term" value="P:DNA-mediated transformation"/>
    <property type="evidence" value="ECO:0007669"/>
    <property type="project" value="InterPro"/>
</dbReference>
<evidence type="ECO:0000313" key="4">
    <source>
        <dbReference type="EMBL" id="ROQ21874.1"/>
    </source>
</evidence>
<gene>
    <name evidence="4" type="ORF">EDC38_2502</name>
</gene>
<protein>
    <submittedName>
        <fullName evidence="4">DNA protecting protein DprA</fullName>
    </submittedName>
</protein>
<name>A0A3N1NQ22_9GAMM</name>
<dbReference type="Gene3D" id="1.10.10.10">
    <property type="entry name" value="Winged helix-like DNA-binding domain superfamily/Winged helix DNA-binding domain"/>
    <property type="match status" value="1"/>
</dbReference>
<evidence type="ECO:0000259" key="3">
    <source>
        <dbReference type="Pfam" id="PF17782"/>
    </source>
</evidence>
<dbReference type="InterPro" id="IPR010994">
    <property type="entry name" value="RuvA_2-like"/>
</dbReference>
<dbReference type="Pfam" id="PF17782">
    <property type="entry name" value="WHD_DprA"/>
    <property type="match status" value="1"/>
</dbReference>
<feature type="domain" description="DprA winged helix" evidence="3">
    <location>
        <begin position="310"/>
        <end position="365"/>
    </location>
</feature>
<dbReference type="Pfam" id="PF02481">
    <property type="entry name" value="DNA_processg_A"/>
    <property type="match status" value="1"/>
</dbReference>
<reference evidence="4 5" key="1">
    <citation type="submission" date="2018-11" db="EMBL/GenBank/DDBJ databases">
        <title>Genomic Encyclopedia of Type Strains, Phase IV (KMG-IV): sequencing the most valuable type-strain genomes for metagenomic binning, comparative biology and taxonomic classification.</title>
        <authorList>
            <person name="Goeker M."/>
        </authorList>
    </citation>
    <scope>NUCLEOTIDE SEQUENCE [LARGE SCALE GENOMIC DNA]</scope>
    <source>
        <strain evidence="4 5">DSM 16974</strain>
    </source>
</reference>
<dbReference type="NCBIfam" id="TIGR00732">
    <property type="entry name" value="dprA"/>
    <property type="match status" value="1"/>
</dbReference>
<dbReference type="PANTHER" id="PTHR43022">
    <property type="entry name" value="PROTEIN SMF"/>
    <property type="match status" value="1"/>
</dbReference>
<dbReference type="PANTHER" id="PTHR43022:SF1">
    <property type="entry name" value="PROTEIN SMF"/>
    <property type="match status" value="1"/>
</dbReference>
<dbReference type="EMBL" id="RJUK01000001">
    <property type="protein sequence ID" value="ROQ21874.1"/>
    <property type="molecule type" value="Genomic_DNA"/>
</dbReference>
<dbReference type="InterPro" id="IPR036388">
    <property type="entry name" value="WH-like_DNA-bd_sf"/>
</dbReference>
<dbReference type="SUPFAM" id="SSF102405">
    <property type="entry name" value="MCP/YpsA-like"/>
    <property type="match status" value="1"/>
</dbReference>
<dbReference type="Proteomes" id="UP000273643">
    <property type="component" value="Unassembled WGS sequence"/>
</dbReference>
<dbReference type="InterPro" id="IPR041614">
    <property type="entry name" value="DprA_WH"/>
</dbReference>
<evidence type="ECO:0000259" key="2">
    <source>
        <dbReference type="Pfam" id="PF02481"/>
    </source>
</evidence>
<evidence type="ECO:0000313" key="5">
    <source>
        <dbReference type="Proteomes" id="UP000273643"/>
    </source>
</evidence>
<accession>A0A3N1NQ22</accession>
<keyword evidence="5" id="KW-1185">Reference proteome</keyword>
<dbReference type="RefSeq" id="WP_123638791.1">
    <property type="nucleotide sequence ID" value="NZ_RJUK01000001.1"/>
</dbReference>
<comment type="similarity">
    <text evidence="1">Belongs to the DprA/Smf family.</text>
</comment>
<dbReference type="Gene3D" id="3.40.50.450">
    <property type="match status" value="1"/>
</dbReference>
<feature type="domain" description="Smf/DprA SLOG" evidence="2">
    <location>
        <begin position="86"/>
        <end position="295"/>
    </location>
</feature>
<evidence type="ECO:0000256" key="1">
    <source>
        <dbReference type="ARBA" id="ARBA00006525"/>
    </source>
</evidence>
<dbReference type="AlphaFoldDB" id="A0A3N1NQ22"/>
<dbReference type="SUPFAM" id="SSF47781">
    <property type="entry name" value="RuvA domain 2-like"/>
    <property type="match status" value="1"/>
</dbReference>
<sequence>MEEHHFSHLLLQRLPGAGAAKRARLLEHFGSAGAVIEASPDVLKGWLDPEACAALGDYQRNPSGCALARSARKDLDWLAEHPEVQVLSLEDEDYPPLLREIRRAPPLLFVRGSVTALSMPQIAMVGSRNPSTGGRDNARQFAAFLAGRGFAITSGLAMGVDGFAHAGALDVEGVTIGVVGTGIDRVYPARHRQLAEDIVANGGAVVSEFPLRASPQPSNFPQRNRIISGLSGGTLVVEAALKSGSLITARYALQQNREVFAIPGSIHNPLARGCHRLIREGATLVETARDIVEQLGGYLGYQSDLFSASSEASLELTDKEQRVLEALGHDPRDLDSLADDSDLEVGELSALLIGLQLKGAITETAAGFERTALANLCD</sequence>
<comment type="caution">
    <text evidence="4">The sequence shown here is derived from an EMBL/GenBank/DDBJ whole genome shotgun (WGS) entry which is preliminary data.</text>
</comment>
<organism evidence="4 5">
    <name type="scientific">Marinimicrobium koreense</name>
    <dbReference type="NCBI Taxonomy" id="306545"/>
    <lineage>
        <taxon>Bacteria</taxon>
        <taxon>Pseudomonadati</taxon>
        <taxon>Pseudomonadota</taxon>
        <taxon>Gammaproteobacteria</taxon>
        <taxon>Cellvibrionales</taxon>
        <taxon>Cellvibrionaceae</taxon>
        <taxon>Marinimicrobium</taxon>
    </lineage>
</organism>
<dbReference type="OrthoDB" id="9785707at2"/>
<dbReference type="InterPro" id="IPR057666">
    <property type="entry name" value="DrpA_SLOG"/>
</dbReference>